<comment type="caution">
    <text evidence="11">The sequence shown here is derived from an EMBL/GenBank/DDBJ whole genome shotgun (WGS) entry which is preliminary data.</text>
</comment>
<dbReference type="InterPro" id="IPR004839">
    <property type="entry name" value="Aminotransferase_I/II_large"/>
</dbReference>
<evidence type="ECO:0000313" key="11">
    <source>
        <dbReference type="EMBL" id="SFQ11836.1"/>
    </source>
</evidence>
<comment type="catalytic activity">
    <reaction evidence="8 9">
        <text>L-histidinol phosphate + 2-oxoglutarate = 3-(imidazol-4-yl)-2-oxopropyl phosphate + L-glutamate</text>
        <dbReference type="Rhea" id="RHEA:23744"/>
        <dbReference type="ChEBI" id="CHEBI:16810"/>
        <dbReference type="ChEBI" id="CHEBI:29985"/>
        <dbReference type="ChEBI" id="CHEBI:57766"/>
        <dbReference type="ChEBI" id="CHEBI:57980"/>
        <dbReference type="EC" id="2.6.1.9"/>
    </reaction>
</comment>
<dbReference type="EMBL" id="FOXX01000001">
    <property type="protein sequence ID" value="SFQ11836.1"/>
    <property type="molecule type" value="Genomic_DNA"/>
</dbReference>
<keyword evidence="12" id="KW-1185">Reference proteome</keyword>
<gene>
    <name evidence="9" type="primary">hisC</name>
    <name evidence="11" type="ORF">SAMN02745910_00292</name>
</gene>
<keyword evidence="9" id="KW-0028">Amino-acid biosynthesis</keyword>
<comment type="subunit">
    <text evidence="3 9">Homodimer.</text>
</comment>
<evidence type="ECO:0000256" key="2">
    <source>
        <dbReference type="ARBA" id="ARBA00005011"/>
    </source>
</evidence>
<dbReference type="GeneID" id="93709066"/>
<sequence length="367" mass="41301">MEVKKQLLSLTPYKPGKPIEEVKKEFGLEKVIKLASNENPYGSSPKAVEAIKQEASKLTLYPDGYASELRTAVANFLNVKETELLFGNGSDEVIQVLCRSLLTKDTNTVMATPTFSQYKHNAVIEGAEIREVPLVDGQHDLDKMLESIDGKTRIVWICSPNNPTGTYVNKDRLHAFLQRVPETTLVAIDEAYYEYATALDYPETIPLLSQYKNLIILRTFSKAYGLAALRVGYGVANTELLQKIEPAREPFNTSRLAQAAACASIEDQAFIEECRQKNTKGLQQYYNFCEEHKLSYYPSETNFILIDFKHYEGDAIFNYLLQKGIIIRSGNALGFPTSIRITVGSEEENKEILGHLHTFLQEHAVQS</sequence>
<evidence type="ECO:0000256" key="7">
    <source>
        <dbReference type="ARBA" id="ARBA00023102"/>
    </source>
</evidence>
<reference evidence="11 12" key="1">
    <citation type="submission" date="2016-10" db="EMBL/GenBank/DDBJ databases">
        <authorList>
            <person name="Varghese N."/>
            <person name="Submissions S."/>
        </authorList>
    </citation>
    <scope>NUCLEOTIDE SEQUENCE [LARGE SCALE GENOMIC DNA]</scope>
    <source>
        <strain evidence="11 12">DSM 13796</strain>
    </source>
</reference>
<dbReference type="InterPro" id="IPR015424">
    <property type="entry name" value="PyrdxlP-dep_Trfase"/>
</dbReference>
<dbReference type="Proteomes" id="UP000182762">
    <property type="component" value="Unassembled WGS sequence"/>
</dbReference>
<evidence type="ECO:0000256" key="6">
    <source>
        <dbReference type="ARBA" id="ARBA00022898"/>
    </source>
</evidence>
<evidence type="ECO:0000256" key="5">
    <source>
        <dbReference type="ARBA" id="ARBA00022679"/>
    </source>
</evidence>
<keyword evidence="4 9" id="KW-0032">Aminotransferase</keyword>
<dbReference type="InterPro" id="IPR050106">
    <property type="entry name" value="HistidinolP_aminotransfase"/>
</dbReference>
<evidence type="ECO:0000313" key="12">
    <source>
        <dbReference type="Proteomes" id="UP000182762"/>
    </source>
</evidence>
<dbReference type="Pfam" id="PF00155">
    <property type="entry name" value="Aminotran_1_2"/>
    <property type="match status" value="1"/>
</dbReference>
<dbReference type="PANTHER" id="PTHR43643:SF3">
    <property type="entry name" value="HISTIDINOL-PHOSPHATE AMINOTRANSFERASE"/>
    <property type="match status" value="1"/>
</dbReference>
<dbReference type="GO" id="GO:0008483">
    <property type="term" value="F:transaminase activity"/>
    <property type="evidence" value="ECO:0007669"/>
    <property type="project" value="UniProtKB-KW"/>
</dbReference>
<keyword evidence="7 9" id="KW-0368">Histidine biosynthesis</keyword>
<dbReference type="CDD" id="cd00609">
    <property type="entry name" value="AAT_like"/>
    <property type="match status" value="1"/>
</dbReference>
<keyword evidence="6 9" id="KW-0663">Pyridoxal phosphate</keyword>
<dbReference type="HAMAP" id="MF_01023">
    <property type="entry name" value="HisC_aminotrans_2"/>
    <property type="match status" value="1"/>
</dbReference>
<comment type="cofactor">
    <cofactor evidence="1 9">
        <name>pyridoxal 5'-phosphate</name>
        <dbReference type="ChEBI" id="CHEBI:597326"/>
    </cofactor>
</comment>
<comment type="similarity">
    <text evidence="9">Belongs to the class-II pyridoxal-phosphate-dependent aminotransferase family. Histidinol-phosphate aminotransferase subfamily.</text>
</comment>
<dbReference type="SUPFAM" id="SSF53383">
    <property type="entry name" value="PLP-dependent transferases"/>
    <property type="match status" value="1"/>
</dbReference>
<organism evidence="11 12">
    <name type="scientific">Priestia endophytica DSM 13796</name>
    <dbReference type="NCBI Taxonomy" id="1121089"/>
    <lineage>
        <taxon>Bacteria</taxon>
        <taxon>Bacillati</taxon>
        <taxon>Bacillota</taxon>
        <taxon>Bacilli</taxon>
        <taxon>Bacillales</taxon>
        <taxon>Bacillaceae</taxon>
        <taxon>Priestia</taxon>
    </lineage>
</organism>
<keyword evidence="5 9" id="KW-0808">Transferase</keyword>
<dbReference type="InterPro" id="IPR005861">
    <property type="entry name" value="HisP_aminotrans"/>
</dbReference>
<proteinExistence type="inferred from homology"/>
<evidence type="ECO:0000256" key="3">
    <source>
        <dbReference type="ARBA" id="ARBA00011738"/>
    </source>
</evidence>
<dbReference type="PROSITE" id="PS00599">
    <property type="entry name" value="AA_TRANSFER_CLASS_2"/>
    <property type="match status" value="1"/>
</dbReference>
<accession>A0A1I5VXU3</accession>
<dbReference type="EC" id="2.6.1.9" evidence="9"/>
<evidence type="ECO:0000256" key="1">
    <source>
        <dbReference type="ARBA" id="ARBA00001933"/>
    </source>
</evidence>
<dbReference type="PANTHER" id="PTHR43643">
    <property type="entry name" value="HISTIDINOL-PHOSPHATE AMINOTRANSFERASE 2"/>
    <property type="match status" value="1"/>
</dbReference>
<comment type="pathway">
    <text evidence="2 9">Amino-acid biosynthesis; L-histidine biosynthesis; L-histidine from 5-phospho-alpha-D-ribose 1-diphosphate: step 7/9.</text>
</comment>
<evidence type="ECO:0000256" key="8">
    <source>
        <dbReference type="ARBA" id="ARBA00047481"/>
    </source>
</evidence>
<dbReference type="InterPro" id="IPR015421">
    <property type="entry name" value="PyrdxlP-dep_Trfase_major"/>
</dbReference>
<dbReference type="NCBIfam" id="TIGR01141">
    <property type="entry name" value="hisC"/>
    <property type="match status" value="1"/>
</dbReference>
<feature type="domain" description="Aminotransferase class I/classII large" evidence="10">
    <location>
        <begin position="30"/>
        <end position="356"/>
    </location>
</feature>
<dbReference type="InterPro" id="IPR001917">
    <property type="entry name" value="Aminotrans_II_pyridoxalP_BS"/>
</dbReference>
<dbReference type="Gene3D" id="3.90.1150.10">
    <property type="entry name" value="Aspartate Aminotransferase, domain 1"/>
    <property type="match status" value="1"/>
</dbReference>
<dbReference type="Gene3D" id="3.40.640.10">
    <property type="entry name" value="Type I PLP-dependent aspartate aminotransferase-like (Major domain)"/>
    <property type="match status" value="1"/>
</dbReference>
<evidence type="ECO:0000256" key="9">
    <source>
        <dbReference type="HAMAP-Rule" id="MF_01023"/>
    </source>
</evidence>
<evidence type="ECO:0000256" key="4">
    <source>
        <dbReference type="ARBA" id="ARBA00022576"/>
    </source>
</evidence>
<dbReference type="RefSeq" id="WP_061801816.1">
    <property type="nucleotide sequence ID" value="NZ_FOXX01000001.1"/>
</dbReference>
<protein>
    <recommendedName>
        <fullName evidence="9">Histidinol-phosphate aminotransferase</fullName>
        <ecNumber evidence="9">2.6.1.9</ecNumber>
    </recommendedName>
    <alternativeName>
        <fullName evidence="9">Imidazole acetol-phosphate transaminase</fullName>
    </alternativeName>
</protein>
<name>A0A1I5VXU3_9BACI</name>
<evidence type="ECO:0000259" key="10">
    <source>
        <dbReference type="Pfam" id="PF00155"/>
    </source>
</evidence>
<dbReference type="InterPro" id="IPR015422">
    <property type="entry name" value="PyrdxlP-dep_Trfase_small"/>
</dbReference>
<feature type="modified residue" description="N6-(pyridoxal phosphate)lysine" evidence="9">
    <location>
        <position position="222"/>
    </location>
</feature>